<dbReference type="KEGG" id="vg:56136063"/>
<sequence length="201" mass="23828">MSTIKLLRGGRIEAYTPDRENGWQHRQYHGTAIISFLQYRIDYCRWTLRDFLFALNTGPGRTVFKYEGIEDYMKLLDVDPVESGARFVDLQRFYEETDYTQLGMGGKEHDISYCASLVGEKQQEDYYDGDYLMVPIGKRRSWSASYTPLAEFIDLPLVIRPELPFHGHKPQEDKRTFHRNFDVFEVYRCIFDDIGFTWRDE</sequence>
<evidence type="ECO:0000313" key="2">
    <source>
        <dbReference type="Proteomes" id="UP000320799"/>
    </source>
</evidence>
<proteinExistence type="predicted"/>
<organism evidence="1 2">
    <name type="scientific">Achromobacter phage Motura</name>
    <dbReference type="NCBI Taxonomy" id="2591403"/>
    <lineage>
        <taxon>Viruses</taxon>
        <taxon>Duplodnaviria</taxon>
        <taxon>Heunggongvirae</taxon>
        <taxon>Uroviricota</taxon>
        <taxon>Caudoviricetes</taxon>
        <taxon>Moturavirus</taxon>
        <taxon>Moturavirus motura</taxon>
    </lineage>
</organism>
<accession>A0A514CSY2</accession>
<keyword evidence="2" id="KW-1185">Reference proteome</keyword>
<evidence type="ECO:0000313" key="1">
    <source>
        <dbReference type="EMBL" id="QDH83588.1"/>
    </source>
</evidence>
<dbReference type="GeneID" id="56136063"/>
<protein>
    <submittedName>
        <fullName evidence="1">Uncharacterized protein</fullName>
    </submittedName>
</protein>
<dbReference type="EMBL" id="MN094788">
    <property type="protein sequence ID" value="QDH83588.1"/>
    <property type="molecule type" value="Genomic_DNA"/>
</dbReference>
<reference evidence="1 2" key="1">
    <citation type="submission" date="2019-06" db="EMBL/GenBank/DDBJ databases">
        <authorList>
            <person name="Kincaid V.D."/>
            <person name="Fuller A."/>
            <person name="Hodges K."/>
            <person name="Bansal M."/>
            <person name="Essig J."/>
            <person name="Johnson A."/>
        </authorList>
    </citation>
    <scope>NUCLEOTIDE SEQUENCE [LARGE SCALE GENOMIC DNA]</scope>
</reference>
<dbReference type="Proteomes" id="UP000320799">
    <property type="component" value="Segment"/>
</dbReference>
<dbReference type="RefSeq" id="YP_009903787.1">
    <property type="nucleotide sequence ID" value="NC_049849.1"/>
</dbReference>
<name>A0A514CSY2_9CAUD</name>